<evidence type="ECO:0000259" key="8">
    <source>
        <dbReference type="Pfam" id="PF01134"/>
    </source>
</evidence>
<dbReference type="Pfam" id="PF01134">
    <property type="entry name" value="GIDA"/>
    <property type="match status" value="1"/>
</dbReference>
<evidence type="ECO:0000256" key="2">
    <source>
        <dbReference type="ARBA" id="ARBA00022490"/>
    </source>
</evidence>
<dbReference type="InterPro" id="IPR040131">
    <property type="entry name" value="MnmG_N"/>
</dbReference>
<evidence type="ECO:0000256" key="1">
    <source>
        <dbReference type="ARBA" id="ARBA00001974"/>
    </source>
</evidence>
<organism evidence="9">
    <name type="scientific">mine drainage metagenome</name>
    <dbReference type="NCBI Taxonomy" id="410659"/>
    <lineage>
        <taxon>unclassified sequences</taxon>
        <taxon>metagenomes</taxon>
        <taxon>ecological metagenomes</taxon>
    </lineage>
</organism>
<comment type="cofactor">
    <cofactor evidence="1">
        <name>FAD</name>
        <dbReference type="ChEBI" id="CHEBI:57692"/>
    </cofactor>
</comment>
<protein>
    <submittedName>
        <fullName evidence="9">tRNA:m(5)U-54 methyltransferase</fullName>
    </submittedName>
</protein>
<evidence type="ECO:0000256" key="4">
    <source>
        <dbReference type="ARBA" id="ARBA00022630"/>
    </source>
</evidence>
<keyword evidence="6" id="KW-0274">FAD</keyword>
<dbReference type="GO" id="GO:0047151">
    <property type="term" value="F:tRNA (uracil(54)-C5)-methyltransferase activity, 5,10-methylenetetrahydrofolate-dependent"/>
    <property type="evidence" value="ECO:0007669"/>
    <property type="project" value="InterPro"/>
</dbReference>
<gene>
    <name evidence="9" type="primary">trmFO</name>
    <name evidence="9" type="ORF">CARN1_1556</name>
</gene>
<evidence type="ECO:0000256" key="5">
    <source>
        <dbReference type="ARBA" id="ARBA00022679"/>
    </source>
</evidence>
<accession>E6PFJ5</accession>
<dbReference type="EMBL" id="CABL01000006">
    <property type="protein sequence ID" value="CBH75231.1"/>
    <property type="molecule type" value="Genomic_DNA"/>
</dbReference>
<proteinExistence type="inferred from homology"/>
<dbReference type="GO" id="GO:0002098">
    <property type="term" value="P:tRNA wobble uridine modification"/>
    <property type="evidence" value="ECO:0007669"/>
    <property type="project" value="TreeGrafter"/>
</dbReference>
<dbReference type="NCBIfam" id="NF003739">
    <property type="entry name" value="PRK05335.1"/>
    <property type="match status" value="1"/>
</dbReference>
<dbReference type="PANTHER" id="PTHR11806:SF2">
    <property type="entry name" value="METHYLENETETRAHYDROFOLATE--TRNA-(URACIL-5-)-METHYLTRANSFERASE TRMFO"/>
    <property type="match status" value="1"/>
</dbReference>
<evidence type="ECO:0000256" key="6">
    <source>
        <dbReference type="ARBA" id="ARBA00022827"/>
    </source>
</evidence>
<dbReference type="InterPro" id="IPR002218">
    <property type="entry name" value="MnmG-rel"/>
</dbReference>
<dbReference type="SUPFAM" id="SSF51905">
    <property type="entry name" value="FAD/NAD(P)-binding domain"/>
    <property type="match status" value="1"/>
</dbReference>
<evidence type="ECO:0000256" key="3">
    <source>
        <dbReference type="ARBA" id="ARBA00022603"/>
    </source>
</evidence>
<name>E6PFJ5_9ZZZZ</name>
<dbReference type="Gene3D" id="3.50.50.60">
    <property type="entry name" value="FAD/NAD(P)-binding domain"/>
    <property type="match status" value="2"/>
</dbReference>
<dbReference type="GO" id="GO:0005829">
    <property type="term" value="C:cytosol"/>
    <property type="evidence" value="ECO:0007669"/>
    <property type="project" value="TreeGrafter"/>
</dbReference>
<evidence type="ECO:0000313" key="9">
    <source>
        <dbReference type="EMBL" id="CBH75231.1"/>
    </source>
</evidence>
<dbReference type="NCBIfam" id="TIGR00137">
    <property type="entry name" value="gid_trmFO"/>
    <property type="match status" value="1"/>
</dbReference>
<comment type="caution">
    <text evidence="9">The sequence shown here is derived from an EMBL/GenBank/DDBJ whole genome shotgun (WGS) entry which is preliminary data.</text>
</comment>
<evidence type="ECO:0000256" key="7">
    <source>
        <dbReference type="ARBA" id="ARBA00022857"/>
    </source>
</evidence>
<dbReference type="AlphaFoldDB" id="E6PFJ5"/>
<dbReference type="GO" id="GO:0030488">
    <property type="term" value="P:tRNA methylation"/>
    <property type="evidence" value="ECO:0007669"/>
    <property type="project" value="TreeGrafter"/>
</dbReference>
<feature type="domain" description="MnmG N-terminal" evidence="8">
    <location>
        <begin position="6"/>
        <end position="377"/>
    </location>
</feature>
<keyword evidence="4" id="KW-0285">Flavoprotein</keyword>
<dbReference type="InterPro" id="IPR036188">
    <property type="entry name" value="FAD/NAD-bd_sf"/>
</dbReference>
<reference evidence="9" key="1">
    <citation type="submission" date="2009-10" db="EMBL/GenBank/DDBJ databases">
        <title>Diversity of trophic interactions inside an arsenic-rich microbial ecosystem.</title>
        <authorList>
            <person name="Bertin P.N."/>
            <person name="Heinrich-Salmeron A."/>
            <person name="Pelletier E."/>
            <person name="Goulhen-Chollet F."/>
            <person name="Arsene-Ploetze F."/>
            <person name="Gallien S."/>
            <person name="Calteau A."/>
            <person name="Vallenet D."/>
            <person name="Casiot C."/>
            <person name="Chane-Woon-Ming B."/>
            <person name="Giloteaux L."/>
            <person name="Barakat M."/>
            <person name="Bonnefoy V."/>
            <person name="Bruneel O."/>
            <person name="Chandler M."/>
            <person name="Cleiss J."/>
            <person name="Duran R."/>
            <person name="Elbaz-Poulichet F."/>
            <person name="Fonknechten N."/>
            <person name="Lauga B."/>
            <person name="Mornico D."/>
            <person name="Ortet P."/>
            <person name="Schaeffer C."/>
            <person name="Siguier P."/>
            <person name="Alexander Thil Smith A."/>
            <person name="Van Dorsselaer A."/>
            <person name="Weissenbach J."/>
            <person name="Medigue C."/>
            <person name="Le Paslier D."/>
        </authorList>
    </citation>
    <scope>NUCLEOTIDE SEQUENCE</scope>
</reference>
<dbReference type="GO" id="GO:0050660">
    <property type="term" value="F:flavin adenine dinucleotide binding"/>
    <property type="evidence" value="ECO:0007669"/>
    <property type="project" value="InterPro"/>
</dbReference>
<keyword evidence="7" id="KW-0521">NADP</keyword>
<keyword evidence="5 9" id="KW-0808">Transferase</keyword>
<dbReference type="InterPro" id="IPR004417">
    <property type="entry name" value="TrmFO"/>
</dbReference>
<keyword evidence="2" id="KW-0963">Cytoplasm</keyword>
<sequence>MPAERVRVIGGGLAGCEAAWQAARLGVDVDLYEMRPHRRGPAHVSDHLAELVCSNSMRGAALENAVGLLKEELARLDSLIVTSAREAAVPAGGALAVDRERFAASVEGRIAEHPRITLHREEVLDLDDPRPTVVACGPLPGDALLAAIDRIVSEGDLAGDAPRRLHYFDAASPILAADSIDESVMYRKSRYEKGDGDDYINIPLDREQYEQLLHDLRTLPRHETKAFESDTRFFEGCLPVEEMADRGDDVLRFGPLKPVGLRHPVTGVTPHAVVQLRKENRDGSALNLVGFQTRLTWPAQREAFGRLPGLANVEWLRLGVMHRNTFIDSPRLLDERLRLRGVRPLWFAGQITGAEGYVEAAACGAMVGIHAAREMLGWSPLTVPPECALGAVVAHLQNTVSHDFQPANVTWSMVPPLPTAIREKKLRRAALAERALAALAEFAERVRVR</sequence>
<dbReference type="PANTHER" id="PTHR11806">
    <property type="entry name" value="GLUCOSE INHIBITED DIVISION PROTEIN A"/>
    <property type="match status" value="1"/>
</dbReference>
<dbReference type="HAMAP" id="MF_01037">
    <property type="entry name" value="TrmFO"/>
    <property type="match status" value="1"/>
</dbReference>
<keyword evidence="3 9" id="KW-0489">Methyltransferase</keyword>